<comment type="subcellular location">
    <subcellularLocation>
        <location evidence="1 8">Mitochondrion inner membrane</location>
    </subcellularLocation>
</comment>
<dbReference type="GO" id="GO:0006465">
    <property type="term" value="P:signal peptide processing"/>
    <property type="evidence" value="ECO:0007669"/>
    <property type="project" value="InterPro"/>
</dbReference>
<dbReference type="GO" id="GO:0006627">
    <property type="term" value="P:protein processing involved in protein targeting to mitochondrion"/>
    <property type="evidence" value="ECO:0007669"/>
    <property type="project" value="TreeGrafter"/>
</dbReference>
<evidence type="ECO:0000256" key="5">
    <source>
        <dbReference type="ARBA" id="ARBA00023136"/>
    </source>
</evidence>
<protein>
    <recommendedName>
        <fullName evidence="8">Mitochondrial inner membrane protease subunit</fullName>
        <ecNumber evidence="8">3.4.21.-</ecNumber>
    </recommendedName>
</protein>
<feature type="region of interest" description="Disordered" evidence="9">
    <location>
        <begin position="57"/>
        <end position="80"/>
    </location>
</feature>
<evidence type="ECO:0000256" key="1">
    <source>
        <dbReference type="ARBA" id="ARBA00004273"/>
    </source>
</evidence>
<evidence type="ECO:0000256" key="9">
    <source>
        <dbReference type="SAM" id="MobiDB-lite"/>
    </source>
</evidence>
<dbReference type="NCBIfam" id="TIGR02227">
    <property type="entry name" value="sigpep_I_bact"/>
    <property type="match status" value="1"/>
</dbReference>
<dbReference type="InterPro" id="IPR036286">
    <property type="entry name" value="LexA/Signal_pep-like_sf"/>
</dbReference>
<dbReference type="InterPro" id="IPR052064">
    <property type="entry name" value="Mito_IMP1_subunit"/>
</dbReference>
<organism evidence="11 12">
    <name type="scientific">Skeletonema marinoi</name>
    <dbReference type="NCBI Taxonomy" id="267567"/>
    <lineage>
        <taxon>Eukaryota</taxon>
        <taxon>Sar</taxon>
        <taxon>Stramenopiles</taxon>
        <taxon>Ochrophyta</taxon>
        <taxon>Bacillariophyta</taxon>
        <taxon>Coscinodiscophyceae</taxon>
        <taxon>Thalassiosirophycidae</taxon>
        <taxon>Thalassiosirales</taxon>
        <taxon>Skeletonemataceae</taxon>
        <taxon>Skeletonema</taxon>
        <taxon>Skeletonema marinoi-dohrnii complex</taxon>
    </lineage>
</organism>
<accession>A0AAD8XTQ8</accession>
<evidence type="ECO:0000256" key="3">
    <source>
        <dbReference type="ARBA" id="ARBA00022801"/>
    </source>
</evidence>
<feature type="domain" description="Peptidase S26" evidence="10">
    <location>
        <begin position="145"/>
        <end position="286"/>
    </location>
</feature>
<dbReference type="Pfam" id="PF10502">
    <property type="entry name" value="Peptidase_S26"/>
    <property type="match status" value="1"/>
</dbReference>
<gene>
    <name evidence="11" type="ORF">QTG54_016027</name>
</gene>
<keyword evidence="3 8" id="KW-0378">Hydrolase</keyword>
<dbReference type="EC" id="3.4.21.-" evidence="8"/>
<evidence type="ECO:0000256" key="4">
    <source>
        <dbReference type="ARBA" id="ARBA00023128"/>
    </source>
</evidence>
<keyword evidence="8 11" id="KW-0645">Protease</keyword>
<comment type="caution">
    <text evidence="11">The sequence shown here is derived from an EMBL/GenBank/DDBJ whole genome shotgun (WGS) entry which is preliminary data.</text>
</comment>
<evidence type="ECO:0000259" key="10">
    <source>
        <dbReference type="Pfam" id="PF10502"/>
    </source>
</evidence>
<feature type="compositionally biased region" description="Polar residues" evidence="9">
    <location>
        <begin position="57"/>
        <end position="78"/>
    </location>
</feature>
<dbReference type="GO" id="GO:0042720">
    <property type="term" value="C:mitochondrial inner membrane peptidase complex"/>
    <property type="evidence" value="ECO:0007669"/>
    <property type="project" value="TreeGrafter"/>
</dbReference>
<dbReference type="EMBL" id="JATAAI010000051">
    <property type="protein sequence ID" value="KAK1733310.1"/>
    <property type="molecule type" value="Genomic_DNA"/>
</dbReference>
<dbReference type="InterPro" id="IPR000223">
    <property type="entry name" value="Pept_S26A_signal_pept_1"/>
</dbReference>
<name>A0AAD8XTQ8_9STRA</name>
<keyword evidence="5" id="KW-0472">Membrane</keyword>
<evidence type="ECO:0000256" key="2">
    <source>
        <dbReference type="ARBA" id="ARBA00022792"/>
    </source>
</evidence>
<feature type="active site" evidence="7">
    <location>
        <position position="126"/>
    </location>
</feature>
<comment type="similarity">
    <text evidence="6">Belongs to the peptidase S26 family. IMP1 subfamily.</text>
</comment>
<dbReference type="Gene3D" id="2.10.109.10">
    <property type="entry name" value="Umud Fragment, subunit A"/>
    <property type="match status" value="1"/>
</dbReference>
<sequence length="307" mass="35448">MNNVLLSHCFRSITSNHSWLLIITTSRRSRSSSAVTYVKARNNCHHQYNMRRYPTRTKYTSSSQNNNAIKPSPQQSHRSSNKSKYFVMSLTSFFAINAFGTYTHFHDNLFQYYPLPFAIDVGVGPSMLPTLTPDRGELYLRDVWSHRSIFSNDNREYERGDVVTMYNPYSQSIVTKRIVGVEGDTIQMFGEYASEFYKRDRDDGGLPVDGRFNPPFCQTMQQEYLEEDITYNKGTKNRVDNYDATMKVPPNHVWVEGDNPLESTDSRHYGPLSISALRGRIVLRLWPIMSSGGFYRMTGERPSPFSK</sequence>
<proteinExistence type="inferred from homology"/>
<feature type="active site" evidence="7">
    <location>
        <position position="176"/>
    </location>
</feature>
<dbReference type="Proteomes" id="UP001224775">
    <property type="component" value="Unassembled WGS sequence"/>
</dbReference>
<dbReference type="SUPFAM" id="SSF51306">
    <property type="entry name" value="LexA/Signal peptidase"/>
    <property type="match status" value="1"/>
</dbReference>
<evidence type="ECO:0000256" key="6">
    <source>
        <dbReference type="ARBA" id="ARBA00038445"/>
    </source>
</evidence>
<keyword evidence="2 8" id="KW-0999">Mitochondrion inner membrane</keyword>
<dbReference type="GO" id="GO:0004252">
    <property type="term" value="F:serine-type endopeptidase activity"/>
    <property type="evidence" value="ECO:0007669"/>
    <property type="project" value="InterPro"/>
</dbReference>
<evidence type="ECO:0000256" key="7">
    <source>
        <dbReference type="PIRSR" id="PIRSR600223-1"/>
    </source>
</evidence>
<dbReference type="PRINTS" id="PR00727">
    <property type="entry name" value="LEADERPTASE"/>
</dbReference>
<evidence type="ECO:0000313" key="12">
    <source>
        <dbReference type="Proteomes" id="UP001224775"/>
    </source>
</evidence>
<reference evidence="11" key="1">
    <citation type="submission" date="2023-06" db="EMBL/GenBank/DDBJ databases">
        <title>Survivors Of The Sea: Transcriptome response of Skeletonema marinoi to long-term dormancy.</title>
        <authorList>
            <person name="Pinder M.I.M."/>
            <person name="Kourtchenko O."/>
            <person name="Robertson E.K."/>
            <person name="Larsson T."/>
            <person name="Maumus F."/>
            <person name="Osuna-Cruz C.M."/>
            <person name="Vancaester E."/>
            <person name="Stenow R."/>
            <person name="Vandepoele K."/>
            <person name="Ploug H."/>
            <person name="Bruchert V."/>
            <person name="Godhe A."/>
            <person name="Topel M."/>
        </authorList>
    </citation>
    <scope>NUCLEOTIDE SEQUENCE</scope>
    <source>
        <strain evidence="11">R05AC</strain>
    </source>
</reference>
<dbReference type="AlphaFoldDB" id="A0AAD8XTQ8"/>
<dbReference type="PANTHER" id="PTHR12383:SF16">
    <property type="entry name" value="MITOCHONDRIAL INNER MEMBRANE PROTEASE SUBUNIT 1"/>
    <property type="match status" value="1"/>
</dbReference>
<dbReference type="CDD" id="cd06530">
    <property type="entry name" value="S26_SPase_I"/>
    <property type="match status" value="1"/>
</dbReference>
<evidence type="ECO:0000256" key="8">
    <source>
        <dbReference type="RuleBase" id="RU362041"/>
    </source>
</evidence>
<dbReference type="PANTHER" id="PTHR12383">
    <property type="entry name" value="PROTEASE FAMILY S26 MITOCHONDRIAL INNER MEMBRANE PROTEASE-RELATED"/>
    <property type="match status" value="1"/>
</dbReference>
<keyword evidence="12" id="KW-1185">Reference proteome</keyword>
<keyword evidence="4 8" id="KW-0496">Mitochondrion</keyword>
<dbReference type="InterPro" id="IPR019533">
    <property type="entry name" value="Peptidase_S26"/>
</dbReference>
<evidence type="ECO:0000313" key="11">
    <source>
        <dbReference type="EMBL" id="KAK1733310.1"/>
    </source>
</evidence>